<name>A0A3N4M4E6_9BACT</name>
<dbReference type="GO" id="GO:0008168">
    <property type="term" value="F:methyltransferase activity"/>
    <property type="evidence" value="ECO:0007669"/>
    <property type="project" value="UniProtKB-KW"/>
</dbReference>
<evidence type="ECO:0000313" key="3">
    <source>
        <dbReference type="Proteomes" id="UP000279089"/>
    </source>
</evidence>
<organism evidence="2 3">
    <name type="scientific">Chitinophaga barathri</name>
    <dbReference type="NCBI Taxonomy" id="1647451"/>
    <lineage>
        <taxon>Bacteria</taxon>
        <taxon>Pseudomonadati</taxon>
        <taxon>Bacteroidota</taxon>
        <taxon>Chitinophagia</taxon>
        <taxon>Chitinophagales</taxon>
        <taxon>Chitinophagaceae</taxon>
        <taxon>Chitinophaga</taxon>
    </lineage>
</organism>
<gene>
    <name evidence="2" type="ORF">EG028_27680</name>
</gene>
<dbReference type="InterPro" id="IPR041698">
    <property type="entry name" value="Methyltransf_25"/>
</dbReference>
<evidence type="ECO:0000259" key="1">
    <source>
        <dbReference type="Pfam" id="PF13649"/>
    </source>
</evidence>
<proteinExistence type="predicted"/>
<comment type="caution">
    <text evidence="2">The sequence shown here is derived from an EMBL/GenBank/DDBJ whole genome shotgun (WGS) entry which is preliminary data.</text>
</comment>
<dbReference type="GO" id="GO:0032259">
    <property type="term" value="P:methylation"/>
    <property type="evidence" value="ECO:0007669"/>
    <property type="project" value="UniProtKB-KW"/>
</dbReference>
<dbReference type="InterPro" id="IPR029063">
    <property type="entry name" value="SAM-dependent_MTases_sf"/>
</dbReference>
<dbReference type="OrthoDB" id="9811915at2"/>
<dbReference type="Gene3D" id="3.40.50.150">
    <property type="entry name" value="Vaccinia Virus protein VP39"/>
    <property type="match status" value="1"/>
</dbReference>
<dbReference type="EMBL" id="RMBX01000022">
    <property type="protein sequence ID" value="RPD37932.1"/>
    <property type="molecule type" value="Genomic_DNA"/>
</dbReference>
<reference evidence="3" key="1">
    <citation type="submission" date="2018-11" db="EMBL/GenBank/DDBJ databases">
        <title>Chitinophaga lutea sp.nov., isolate from arsenic contaminated soil.</title>
        <authorList>
            <person name="Zong Y."/>
        </authorList>
    </citation>
    <scope>NUCLEOTIDE SEQUENCE [LARGE SCALE GENOMIC DNA]</scope>
    <source>
        <strain evidence="3">YLT18</strain>
    </source>
</reference>
<feature type="domain" description="Methyltransferase" evidence="1">
    <location>
        <begin position="138"/>
        <end position="234"/>
    </location>
</feature>
<sequence length="298" mass="34222">MTRSKEPLAFLQEVIANGGPETRQYETLHQVFADITTAYRSGSLSQDELAVLQSGFCEEDDSMKTILGHCRSKPFGYAGDFLIIDKIYRQQVTADERYEKWDQFWHEQPACKAVRNRKSYFIRTIREMLERKTPLRLLNVASGPARDLAEAYACIDPALLQTVCVEADEHAINFAKELNEQNAGQINFVHKNIFRFNTDEQFDIVWSAGLFDYFEDQVFTRLLQKFMSWTKPGGEVIIGNFGDHNPTRNYMELIGEWYLHHRSAEELITMALEAGAGHGAVSVRQEEEGVNLFLHVRV</sequence>
<dbReference type="SUPFAM" id="SSF53335">
    <property type="entry name" value="S-adenosyl-L-methionine-dependent methyltransferases"/>
    <property type="match status" value="1"/>
</dbReference>
<dbReference type="RefSeq" id="WP_120519437.1">
    <property type="nucleotide sequence ID" value="NZ_QXZY01000021.1"/>
</dbReference>
<keyword evidence="2" id="KW-0808">Transferase</keyword>
<protein>
    <submittedName>
        <fullName evidence="2">Class I SAM-dependent methyltransferase</fullName>
    </submittedName>
</protein>
<dbReference type="CDD" id="cd02440">
    <property type="entry name" value="AdoMet_MTases"/>
    <property type="match status" value="1"/>
</dbReference>
<dbReference type="Pfam" id="PF13649">
    <property type="entry name" value="Methyltransf_25"/>
    <property type="match status" value="1"/>
</dbReference>
<evidence type="ECO:0000313" key="2">
    <source>
        <dbReference type="EMBL" id="RPD37932.1"/>
    </source>
</evidence>
<dbReference type="Proteomes" id="UP000279089">
    <property type="component" value="Unassembled WGS sequence"/>
</dbReference>
<keyword evidence="2" id="KW-0489">Methyltransferase</keyword>
<accession>A0A3N4M4E6</accession>
<dbReference type="AlphaFoldDB" id="A0A3N4M4E6"/>
<keyword evidence="3" id="KW-1185">Reference proteome</keyword>